<dbReference type="RefSeq" id="XP_024501070.1">
    <property type="nucleotide sequence ID" value="XM_024646943.1"/>
</dbReference>
<keyword evidence="2" id="KW-0732">Signal</keyword>
<keyword evidence="1" id="KW-1133">Transmembrane helix</keyword>
<evidence type="ECO:0000313" key="4">
    <source>
        <dbReference type="Proteomes" id="UP000035682"/>
    </source>
</evidence>
<dbReference type="CTD" id="36374233"/>
<sequence length="126" mass="13956">MTQVIKCIVIIAFISFFFLKKVQCDNDPSVNVANHNGLNNNNSIASSINDKANVTAIGNNNNYMRKNITPSITVAQVLLIVFSSISSSMFIMGAIFCGIYYMHKRRIISRKVLTGQDTVYSKINAS</sequence>
<dbReference type="AlphaFoldDB" id="A0A090MTZ0"/>
<feature type="transmembrane region" description="Helical" evidence="1">
    <location>
        <begin position="74"/>
        <end position="101"/>
    </location>
</feature>
<evidence type="ECO:0000313" key="3">
    <source>
        <dbReference type="EMBL" id="CEF61868.1"/>
    </source>
</evidence>
<dbReference type="WormBase" id="SRAE_1000014400">
    <property type="protein sequence ID" value="SRP07585"/>
    <property type="gene ID" value="WBGene00256738"/>
</dbReference>
<dbReference type="EMBL" id="LN609528">
    <property type="protein sequence ID" value="CEF61868.1"/>
    <property type="molecule type" value="Genomic_DNA"/>
</dbReference>
<evidence type="ECO:0000256" key="1">
    <source>
        <dbReference type="SAM" id="Phobius"/>
    </source>
</evidence>
<evidence type="ECO:0000256" key="2">
    <source>
        <dbReference type="SAM" id="SignalP"/>
    </source>
</evidence>
<evidence type="ECO:0000313" key="6">
    <source>
        <dbReference type="WormBase" id="SRAE_1000014400"/>
    </source>
</evidence>
<name>A0A090MTZ0_STRRB</name>
<keyword evidence="4" id="KW-1185">Reference proteome</keyword>
<feature type="chain" id="PRO_5015031243" evidence="2">
    <location>
        <begin position="25"/>
        <end position="126"/>
    </location>
</feature>
<keyword evidence="1" id="KW-0472">Membrane</keyword>
<proteinExistence type="predicted"/>
<evidence type="ECO:0000313" key="5">
    <source>
        <dbReference type="WBParaSite" id="SRAE_1000014400.1"/>
    </source>
</evidence>
<dbReference type="Proteomes" id="UP000035682">
    <property type="component" value="Unplaced"/>
</dbReference>
<keyword evidence="1" id="KW-0812">Transmembrane</keyword>
<dbReference type="WBParaSite" id="SRAE_1000014400.1">
    <property type="protein sequence ID" value="SRAE_1000014400.1"/>
    <property type="gene ID" value="WBGene00256738"/>
</dbReference>
<dbReference type="GeneID" id="36374233"/>
<accession>A0A090MTZ0</accession>
<protein>
    <submittedName>
        <fullName evidence="3 5">Uncharacterized protein</fullName>
    </submittedName>
</protein>
<reference evidence="3 4" key="1">
    <citation type="submission" date="2014-09" db="EMBL/GenBank/DDBJ databases">
        <authorList>
            <person name="Martin A.A."/>
        </authorList>
    </citation>
    <scope>NUCLEOTIDE SEQUENCE</scope>
    <source>
        <strain evidence="4">ED321</strain>
        <strain evidence="3">ED321 Heterogonic</strain>
    </source>
</reference>
<feature type="signal peptide" evidence="2">
    <location>
        <begin position="1"/>
        <end position="24"/>
    </location>
</feature>
<organism evidence="3">
    <name type="scientific">Strongyloides ratti</name>
    <name type="common">Parasitic roundworm</name>
    <dbReference type="NCBI Taxonomy" id="34506"/>
    <lineage>
        <taxon>Eukaryota</taxon>
        <taxon>Metazoa</taxon>
        <taxon>Ecdysozoa</taxon>
        <taxon>Nematoda</taxon>
        <taxon>Chromadorea</taxon>
        <taxon>Rhabditida</taxon>
        <taxon>Tylenchina</taxon>
        <taxon>Panagrolaimomorpha</taxon>
        <taxon>Strongyloidoidea</taxon>
        <taxon>Strongyloididae</taxon>
        <taxon>Strongyloides</taxon>
    </lineage>
</organism>
<reference evidence="5" key="2">
    <citation type="submission" date="2020-12" db="UniProtKB">
        <authorList>
            <consortium name="WormBaseParasite"/>
        </authorList>
    </citation>
    <scope>IDENTIFICATION</scope>
</reference>
<gene>
    <name evidence="3 5 6" type="ORF">SRAE_1000014400</name>
</gene>